<evidence type="ECO:0008006" key="5">
    <source>
        <dbReference type="Google" id="ProtNLM"/>
    </source>
</evidence>
<evidence type="ECO:0000256" key="2">
    <source>
        <dbReference type="RuleBase" id="RU003452"/>
    </source>
</evidence>
<dbReference type="PANTHER" id="PTHR11786:SF0">
    <property type="entry name" value="ARYLAMINE N-ACETYLTRANSFERASE 4-RELATED"/>
    <property type="match status" value="1"/>
</dbReference>
<dbReference type="SUPFAM" id="SSF54001">
    <property type="entry name" value="Cysteine proteinases"/>
    <property type="match status" value="1"/>
</dbReference>
<dbReference type="PRINTS" id="PR01543">
    <property type="entry name" value="ANATRNSFRASE"/>
</dbReference>
<dbReference type="Gene3D" id="3.30.2140.20">
    <property type="match status" value="1"/>
</dbReference>
<dbReference type="InterPro" id="IPR001447">
    <property type="entry name" value="Arylamine_N-AcTrfase"/>
</dbReference>
<reference evidence="3" key="1">
    <citation type="journal article" date="2023" name="Mol. Phylogenet. Evol.">
        <title>Genome-scale phylogeny and comparative genomics of the fungal order Sordariales.</title>
        <authorList>
            <person name="Hensen N."/>
            <person name="Bonometti L."/>
            <person name="Westerberg I."/>
            <person name="Brannstrom I.O."/>
            <person name="Guillou S."/>
            <person name="Cros-Aarteil S."/>
            <person name="Calhoun S."/>
            <person name="Haridas S."/>
            <person name="Kuo A."/>
            <person name="Mondo S."/>
            <person name="Pangilinan J."/>
            <person name="Riley R."/>
            <person name="LaButti K."/>
            <person name="Andreopoulos B."/>
            <person name="Lipzen A."/>
            <person name="Chen C."/>
            <person name="Yan M."/>
            <person name="Daum C."/>
            <person name="Ng V."/>
            <person name="Clum A."/>
            <person name="Steindorff A."/>
            <person name="Ohm R.A."/>
            <person name="Martin F."/>
            <person name="Silar P."/>
            <person name="Natvig D.O."/>
            <person name="Lalanne C."/>
            <person name="Gautier V."/>
            <person name="Ament-Velasquez S.L."/>
            <person name="Kruys A."/>
            <person name="Hutchinson M.I."/>
            <person name="Powell A.J."/>
            <person name="Barry K."/>
            <person name="Miller A.N."/>
            <person name="Grigoriev I.V."/>
            <person name="Debuchy R."/>
            <person name="Gladieux P."/>
            <person name="Hiltunen Thoren M."/>
            <person name="Johannesson H."/>
        </authorList>
    </citation>
    <scope>NUCLEOTIDE SEQUENCE</scope>
    <source>
        <strain evidence="3">CBS 103.79</strain>
    </source>
</reference>
<dbReference type="InterPro" id="IPR053710">
    <property type="entry name" value="Arylamine_NAT_domain_sf"/>
</dbReference>
<dbReference type="EMBL" id="MU855988">
    <property type="protein sequence ID" value="KAK3898162.1"/>
    <property type="molecule type" value="Genomic_DNA"/>
</dbReference>
<dbReference type="PANTHER" id="PTHR11786">
    <property type="entry name" value="N-HYDROXYARYLAMINE O-ACETYLTRANSFERASE"/>
    <property type="match status" value="1"/>
</dbReference>
<evidence type="ECO:0000313" key="4">
    <source>
        <dbReference type="Proteomes" id="UP001303889"/>
    </source>
</evidence>
<name>A0AAN6MBZ7_9PEZI</name>
<comment type="caution">
    <text evidence="3">The sequence shown here is derived from an EMBL/GenBank/DDBJ whole genome shotgun (WGS) entry which is preliminary data.</text>
</comment>
<dbReference type="Pfam" id="PF00797">
    <property type="entry name" value="Acetyltransf_2"/>
    <property type="match status" value="1"/>
</dbReference>
<keyword evidence="4" id="KW-1185">Reference proteome</keyword>
<accession>A0AAN6MBZ7</accession>
<protein>
    <recommendedName>
        <fullName evidence="5">Arylamine N-acetyltransferase</fullName>
    </recommendedName>
</protein>
<evidence type="ECO:0000256" key="1">
    <source>
        <dbReference type="ARBA" id="ARBA00006547"/>
    </source>
</evidence>
<sequence>MHTYTDEQLARYFARIDYHHDNVRQHAAEDPLACLTALQAHQMAHVPFESLSLHYARHRVISLNPEELFTKVVDRRRGGYCMELNTLFAGVLRSLGFTLFSAGGRVRQQPDGGYKGWDHMVNIITITGQRYLVDVAFGSHGPPQPVPLQHDYEFVGIAPMRGRLQHRSLAEHTDDGQRVWVYSAQADEAAPWNDMYHFVELEFLPGDFEVMSARTSTAPTSFFVQSVMCMTTVLDEAGEKPVGVRILHRDYVKQRIGAESEIIEKLQWEPQRVGALRKHFGIELSPEEQNGIRGLASELRFTGGHA</sequence>
<dbReference type="GO" id="GO:0016407">
    <property type="term" value="F:acetyltransferase activity"/>
    <property type="evidence" value="ECO:0007669"/>
    <property type="project" value="InterPro"/>
</dbReference>
<organism evidence="3 4">
    <name type="scientific">Staphylotrichum tortipilum</name>
    <dbReference type="NCBI Taxonomy" id="2831512"/>
    <lineage>
        <taxon>Eukaryota</taxon>
        <taxon>Fungi</taxon>
        <taxon>Dikarya</taxon>
        <taxon>Ascomycota</taxon>
        <taxon>Pezizomycotina</taxon>
        <taxon>Sordariomycetes</taxon>
        <taxon>Sordariomycetidae</taxon>
        <taxon>Sordariales</taxon>
        <taxon>Chaetomiaceae</taxon>
        <taxon>Staphylotrichum</taxon>
    </lineage>
</organism>
<proteinExistence type="inferred from homology"/>
<keyword evidence="2" id="KW-0012">Acyltransferase</keyword>
<gene>
    <name evidence="3" type="ORF">C8A05DRAFT_47438</name>
</gene>
<evidence type="ECO:0000313" key="3">
    <source>
        <dbReference type="EMBL" id="KAK3898162.1"/>
    </source>
</evidence>
<keyword evidence="2" id="KW-0808">Transferase</keyword>
<comment type="similarity">
    <text evidence="1 2">Belongs to the arylamine N-acetyltransferase family.</text>
</comment>
<dbReference type="InterPro" id="IPR038765">
    <property type="entry name" value="Papain-like_cys_pep_sf"/>
</dbReference>
<reference evidence="3" key="2">
    <citation type="submission" date="2023-05" db="EMBL/GenBank/DDBJ databases">
        <authorList>
            <consortium name="Lawrence Berkeley National Laboratory"/>
            <person name="Steindorff A."/>
            <person name="Hensen N."/>
            <person name="Bonometti L."/>
            <person name="Westerberg I."/>
            <person name="Brannstrom I.O."/>
            <person name="Guillou S."/>
            <person name="Cros-Aarteil S."/>
            <person name="Calhoun S."/>
            <person name="Haridas S."/>
            <person name="Kuo A."/>
            <person name="Mondo S."/>
            <person name="Pangilinan J."/>
            <person name="Riley R."/>
            <person name="Labutti K."/>
            <person name="Andreopoulos B."/>
            <person name="Lipzen A."/>
            <person name="Chen C."/>
            <person name="Yanf M."/>
            <person name="Daum C."/>
            <person name="Ng V."/>
            <person name="Clum A."/>
            <person name="Ohm R."/>
            <person name="Martin F."/>
            <person name="Silar P."/>
            <person name="Natvig D."/>
            <person name="Lalanne C."/>
            <person name="Gautier V."/>
            <person name="Ament-Velasquez S.L."/>
            <person name="Kruys A."/>
            <person name="Hutchinson M.I."/>
            <person name="Powell A.J."/>
            <person name="Barry K."/>
            <person name="Miller A.N."/>
            <person name="Grigoriev I.V."/>
            <person name="Debuchy R."/>
            <person name="Gladieux P."/>
            <person name="Thoren M.H."/>
            <person name="Johannesson H."/>
        </authorList>
    </citation>
    <scope>NUCLEOTIDE SEQUENCE</scope>
    <source>
        <strain evidence="3">CBS 103.79</strain>
    </source>
</reference>
<dbReference type="Proteomes" id="UP001303889">
    <property type="component" value="Unassembled WGS sequence"/>
</dbReference>
<dbReference type="AlphaFoldDB" id="A0AAN6MBZ7"/>